<reference evidence="3" key="1">
    <citation type="submission" date="2004-02" db="EMBL/GenBank/DDBJ databases">
        <authorList>
            <consortium name="DOE Joint Genome Institute"/>
        </authorList>
    </citation>
    <scope>NUCLEOTIDE SEQUENCE [LARGE SCALE GENOMIC DNA]</scope>
    <source>
        <strain evidence="3">WH 8501</strain>
    </source>
</reference>
<dbReference type="PANTHER" id="PTHR47514">
    <property type="entry name" value="TRANSKETOLASE N-TERMINAL SECTION-RELATED"/>
    <property type="match status" value="1"/>
</dbReference>
<feature type="region of interest" description="Disordered" evidence="1">
    <location>
        <begin position="1"/>
        <end position="20"/>
    </location>
</feature>
<protein>
    <submittedName>
        <fullName evidence="3">Transketolase, N terminal</fullName>
    </submittedName>
</protein>
<dbReference type="AlphaFoldDB" id="Q4BYF3"/>
<dbReference type="Gene3D" id="3.40.50.970">
    <property type="match status" value="1"/>
</dbReference>
<dbReference type="OrthoDB" id="8732661at2"/>
<dbReference type="CDD" id="cd02012">
    <property type="entry name" value="TPP_TK"/>
    <property type="match status" value="1"/>
</dbReference>
<evidence type="ECO:0000313" key="3">
    <source>
        <dbReference type="EMBL" id="EAM48932.1"/>
    </source>
</evidence>
<name>Q4BYF3_CROWT</name>
<dbReference type="RefSeq" id="WP_007307305.1">
    <property type="nucleotide sequence ID" value="NZ_AADV02000104.1"/>
</dbReference>
<evidence type="ECO:0000259" key="2">
    <source>
        <dbReference type="Pfam" id="PF00456"/>
    </source>
</evidence>
<dbReference type="PANTHER" id="PTHR47514:SF2">
    <property type="entry name" value="TRANSKETOLASE"/>
    <property type="match status" value="1"/>
</dbReference>
<keyword evidence="4" id="KW-1185">Reference proteome</keyword>
<dbReference type="Pfam" id="PF00456">
    <property type="entry name" value="Transketolase_N"/>
    <property type="match status" value="1"/>
</dbReference>
<comment type="caution">
    <text evidence="3">The sequence shown here is derived from an EMBL/GenBank/DDBJ whole genome shotgun (WGS) entry which is preliminary data.</text>
</comment>
<proteinExistence type="predicted"/>
<organism evidence="3 4">
    <name type="scientific">Crocosphaera watsonii WH 8501</name>
    <dbReference type="NCBI Taxonomy" id="165597"/>
    <lineage>
        <taxon>Bacteria</taxon>
        <taxon>Bacillati</taxon>
        <taxon>Cyanobacteriota</taxon>
        <taxon>Cyanophyceae</taxon>
        <taxon>Oscillatoriophycideae</taxon>
        <taxon>Chroococcales</taxon>
        <taxon>Aphanothecaceae</taxon>
        <taxon>Crocosphaera</taxon>
    </lineage>
</organism>
<reference evidence="3" key="3">
    <citation type="submission" date="2016-12" db="EMBL/GenBank/DDBJ databases">
        <title>Annotation of the draft genome assembly of Crocosphaera watsonii WH 8501.</title>
        <authorList>
            <consortium name="US DOE Joint Genome Institute (JGI-ORNL)"/>
            <person name="Larimer F."/>
            <person name="Land M."/>
        </authorList>
    </citation>
    <scope>NUCLEOTIDE SEQUENCE</scope>
    <source>
        <strain evidence="3">WH 8501</strain>
    </source>
</reference>
<dbReference type="SUPFAM" id="SSF52518">
    <property type="entry name" value="Thiamin diphosphate-binding fold (THDP-binding)"/>
    <property type="match status" value="1"/>
</dbReference>
<feature type="compositionally biased region" description="Polar residues" evidence="1">
    <location>
        <begin position="1"/>
        <end position="14"/>
    </location>
</feature>
<evidence type="ECO:0000256" key="1">
    <source>
        <dbReference type="SAM" id="MobiDB-lite"/>
    </source>
</evidence>
<sequence>MSNSLTITKSSEGSVTHGALDKRSRELRKTIVKTLKASRRGHLGASFSLIEILRVLYDDILRYDSQNPQWLERDRCILSKGHGCLALYAILADKGFFPESELDKFCQVDGILGGHPEYGKVPGVEASTGSLGHGLSIGIGFALNARIDKADYRTFVILGDGESQEGSIWEAAMCAGKHRLSNLTVLMDYNKHQSYGSTTEVQDLEPLADKWRAFGFAAVEVDGHDVTALRDVLSQVPLETHKPTAIICHTIKGKGVDFAENNLNWHHKSRISDNEIQAMLTALEG</sequence>
<evidence type="ECO:0000313" key="4">
    <source>
        <dbReference type="Proteomes" id="UP000003922"/>
    </source>
</evidence>
<dbReference type="EMBL" id="AADV02000104">
    <property type="protein sequence ID" value="EAM48932.1"/>
    <property type="molecule type" value="Genomic_DNA"/>
</dbReference>
<dbReference type="Proteomes" id="UP000003922">
    <property type="component" value="Unassembled WGS sequence"/>
</dbReference>
<gene>
    <name evidence="3" type="ORF">CwatDRAFT_1329</name>
</gene>
<reference evidence="3" key="2">
    <citation type="submission" date="2005-06" db="EMBL/GenBank/DDBJ databases">
        <title>Sequencing of the draft genome and assembly of Crocosphaera watsonii WH 8501.</title>
        <authorList>
            <consortium name="US DOE Joint Genome Institute (JGI-PGF)"/>
            <person name="Copeland A."/>
            <person name="Lucas S."/>
            <person name="Lapidus A."/>
            <person name="Barry K."/>
            <person name="Detter C."/>
            <person name="Glavina T."/>
            <person name="Hammon N."/>
            <person name="Israni S."/>
            <person name="Pitluck S."/>
            <person name="Richardson P."/>
        </authorList>
    </citation>
    <scope>NUCLEOTIDE SEQUENCE [LARGE SCALE GENOMIC DNA]</scope>
    <source>
        <strain evidence="3">WH 8501</strain>
    </source>
</reference>
<dbReference type="InterPro" id="IPR029061">
    <property type="entry name" value="THDP-binding"/>
</dbReference>
<dbReference type="KEGG" id="cwa:CwatDRAFT_1329"/>
<feature type="domain" description="Transketolase N-terminal" evidence="2">
    <location>
        <begin position="28"/>
        <end position="281"/>
    </location>
</feature>
<dbReference type="InterPro" id="IPR005474">
    <property type="entry name" value="Transketolase_N"/>
</dbReference>
<accession>Q4BYF3</accession>